<keyword evidence="5 8" id="KW-0175">Coiled coil</keyword>
<dbReference type="AlphaFoldDB" id="A0A401RN25"/>
<dbReference type="FunFam" id="1.20.1270.60:FF:000013">
    <property type="entry name" value="Amphiphysin isoform 2"/>
    <property type="match status" value="1"/>
</dbReference>
<dbReference type="OrthoDB" id="9948035at2759"/>
<dbReference type="EMBL" id="BEZZ01000001">
    <property type="protein sequence ID" value="GCC19494.1"/>
    <property type="molecule type" value="Genomic_DNA"/>
</dbReference>
<dbReference type="GO" id="GO:0048488">
    <property type="term" value="P:synaptic vesicle endocytosis"/>
    <property type="evidence" value="ECO:0007669"/>
    <property type="project" value="TreeGrafter"/>
</dbReference>
<accession>A0A401RN25</accession>
<feature type="compositionally biased region" description="Polar residues" evidence="9">
    <location>
        <begin position="1166"/>
        <end position="1186"/>
    </location>
</feature>
<name>A0A401RN25_CHIPU</name>
<dbReference type="PRINTS" id="PR01251">
    <property type="entry name" value="AMPHIPHYSIN"/>
</dbReference>
<reference evidence="12 13" key="1">
    <citation type="journal article" date="2018" name="Nat. Ecol. Evol.">
        <title>Shark genomes provide insights into elasmobranch evolution and the origin of vertebrates.</title>
        <authorList>
            <person name="Hara Y"/>
            <person name="Yamaguchi K"/>
            <person name="Onimaru K"/>
            <person name="Kadota M"/>
            <person name="Koyanagi M"/>
            <person name="Keeley SD"/>
            <person name="Tatsumi K"/>
            <person name="Tanaka K"/>
            <person name="Motone F"/>
            <person name="Kageyama Y"/>
            <person name="Nozu R"/>
            <person name="Adachi N"/>
            <person name="Nishimura O"/>
            <person name="Nakagawa R"/>
            <person name="Tanegashima C"/>
            <person name="Kiyatake I"/>
            <person name="Matsumoto R"/>
            <person name="Murakumo K"/>
            <person name="Nishida K"/>
            <person name="Terakita A"/>
            <person name="Kuratani S"/>
            <person name="Sato K"/>
            <person name="Hyodo S Kuraku.S."/>
        </authorList>
    </citation>
    <scope>NUCLEOTIDE SEQUENCE [LARGE SCALE GENOMIC DNA]</scope>
</reference>
<dbReference type="GO" id="GO:0005886">
    <property type="term" value="C:plasma membrane"/>
    <property type="evidence" value="ECO:0007669"/>
    <property type="project" value="TreeGrafter"/>
</dbReference>
<keyword evidence="3 7" id="KW-0728">SH3 domain</keyword>
<dbReference type="PANTHER" id="PTHR46514:SF2">
    <property type="entry name" value="AMPHIPHYSIN"/>
    <property type="match status" value="1"/>
</dbReference>
<dbReference type="GO" id="GO:0005543">
    <property type="term" value="F:phospholipid binding"/>
    <property type="evidence" value="ECO:0007669"/>
    <property type="project" value="TreeGrafter"/>
</dbReference>
<dbReference type="InterPro" id="IPR004148">
    <property type="entry name" value="BAR_dom"/>
</dbReference>
<feature type="region of interest" description="Disordered" evidence="9">
    <location>
        <begin position="455"/>
        <end position="494"/>
    </location>
</feature>
<evidence type="ECO:0000313" key="13">
    <source>
        <dbReference type="Proteomes" id="UP000287033"/>
    </source>
</evidence>
<comment type="caution">
    <text evidence="12">The sequence shown here is derived from an EMBL/GenBank/DDBJ whole genome shotgun (WGS) entry which is preliminary data.</text>
</comment>
<feature type="region of interest" description="Disordered" evidence="9">
    <location>
        <begin position="245"/>
        <end position="317"/>
    </location>
</feature>
<feature type="region of interest" description="Disordered" evidence="9">
    <location>
        <begin position="1038"/>
        <end position="1186"/>
    </location>
</feature>
<evidence type="ECO:0000256" key="3">
    <source>
        <dbReference type="ARBA" id="ARBA00022443"/>
    </source>
</evidence>
<protein>
    <recommendedName>
        <fullName evidence="14">Amphiphysin</fullName>
    </recommendedName>
</protein>
<feature type="domain" description="BAR" evidence="11">
    <location>
        <begin position="25"/>
        <end position="241"/>
    </location>
</feature>
<evidence type="ECO:0000313" key="12">
    <source>
        <dbReference type="EMBL" id="GCC19494.1"/>
    </source>
</evidence>
<organism evidence="12 13">
    <name type="scientific">Chiloscyllium punctatum</name>
    <name type="common">Brownbanded bambooshark</name>
    <name type="synonym">Hemiscyllium punctatum</name>
    <dbReference type="NCBI Taxonomy" id="137246"/>
    <lineage>
        <taxon>Eukaryota</taxon>
        <taxon>Metazoa</taxon>
        <taxon>Chordata</taxon>
        <taxon>Craniata</taxon>
        <taxon>Vertebrata</taxon>
        <taxon>Chondrichthyes</taxon>
        <taxon>Elasmobranchii</taxon>
        <taxon>Galeomorphii</taxon>
        <taxon>Galeoidea</taxon>
        <taxon>Orectolobiformes</taxon>
        <taxon>Hemiscylliidae</taxon>
        <taxon>Chiloscyllium</taxon>
    </lineage>
</organism>
<dbReference type="PANTHER" id="PTHR46514">
    <property type="entry name" value="AMPHIPHYSIN"/>
    <property type="match status" value="1"/>
</dbReference>
<dbReference type="PROSITE" id="PS51021">
    <property type="entry name" value="BAR"/>
    <property type="match status" value="1"/>
</dbReference>
<dbReference type="STRING" id="137246.A0A401RN25"/>
<dbReference type="InterPro" id="IPR003005">
    <property type="entry name" value="Amphiphysin"/>
</dbReference>
<evidence type="ECO:0000256" key="9">
    <source>
        <dbReference type="SAM" id="MobiDB-lite"/>
    </source>
</evidence>
<dbReference type="SMART" id="SM00326">
    <property type="entry name" value="SH3"/>
    <property type="match status" value="1"/>
</dbReference>
<dbReference type="SUPFAM" id="SSF103657">
    <property type="entry name" value="BAR/IMD domain-like"/>
    <property type="match status" value="1"/>
</dbReference>
<dbReference type="Gene3D" id="1.20.1270.60">
    <property type="entry name" value="Arfaptin homology (AH) domain/BAR domain"/>
    <property type="match status" value="1"/>
</dbReference>
<dbReference type="Pfam" id="PF14604">
    <property type="entry name" value="SH3_9"/>
    <property type="match status" value="1"/>
</dbReference>
<dbReference type="SMART" id="SM00721">
    <property type="entry name" value="BAR"/>
    <property type="match status" value="1"/>
</dbReference>
<comment type="subcellular location">
    <subcellularLocation>
        <location evidence="2">Cytoplasm</location>
    </subcellularLocation>
    <subcellularLocation>
        <location evidence="1">Endomembrane system</location>
    </subcellularLocation>
</comment>
<dbReference type="InterPro" id="IPR027267">
    <property type="entry name" value="AH/BAR_dom_sf"/>
</dbReference>
<feature type="domain" description="SH3" evidence="10">
    <location>
        <begin position="1190"/>
        <end position="1263"/>
    </location>
</feature>
<evidence type="ECO:0000256" key="2">
    <source>
        <dbReference type="ARBA" id="ARBA00004496"/>
    </source>
</evidence>
<evidence type="ECO:0000259" key="10">
    <source>
        <dbReference type="PROSITE" id="PS50002"/>
    </source>
</evidence>
<dbReference type="PRINTS" id="PR01252">
    <property type="entry name" value="AMPHIPHYSIN1"/>
</dbReference>
<dbReference type="InterPro" id="IPR001452">
    <property type="entry name" value="SH3_domain"/>
</dbReference>
<dbReference type="Gene3D" id="2.30.30.40">
    <property type="entry name" value="SH3 Domains"/>
    <property type="match status" value="1"/>
</dbReference>
<evidence type="ECO:0000259" key="11">
    <source>
        <dbReference type="PROSITE" id="PS51021"/>
    </source>
</evidence>
<dbReference type="Pfam" id="PF03114">
    <property type="entry name" value="BAR"/>
    <property type="match status" value="1"/>
</dbReference>
<feature type="coiled-coil region" evidence="8">
    <location>
        <begin position="153"/>
        <end position="187"/>
    </location>
</feature>
<dbReference type="GO" id="GO:0008021">
    <property type="term" value="C:synaptic vesicle"/>
    <property type="evidence" value="ECO:0007669"/>
    <property type="project" value="TreeGrafter"/>
</dbReference>
<dbReference type="PROSITE" id="PS50002">
    <property type="entry name" value="SH3"/>
    <property type="match status" value="1"/>
</dbReference>
<evidence type="ECO:0000256" key="4">
    <source>
        <dbReference type="ARBA" id="ARBA00022490"/>
    </source>
</evidence>
<feature type="compositionally biased region" description="Acidic residues" evidence="9">
    <location>
        <begin position="1115"/>
        <end position="1127"/>
    </location>
</feature>
<feature type="compositionally biased region" description="Polar residues" evidence="9">
    <location>
        <begin position="483"/>
        <end position="494"/>
    </location>
</feature>
<evidence type="ECO:0000256" key="6">
    <source>
        <dbReference type="ARBA" id="ARBA00023136"/>
    </source>
</evidence>
<keyword evidence="13" id="KW-1185">Reference proteome</keyword>
<evidence type="ECO:0000256" key="7">
    <source>
        <dbReference type="PROSITE-ProRule" id="PRU00192"/>
    </source>
</evidence>
<feature type="compositionally biased region" description="Polar residues" evidence="9">
    <location>
        <begin position="1138"/>
        <end position="1147"/>
    </location>
</feature>
<feature type="region of interest" description="Disordered" evidence="9">
    <location>
        <begin position="744"/>
        <end position="765"/>
    </location>
</feature>
<proteinExistence type="predicted"/>
<gene>
    <name evidence="12" type="ORF">chiPu_0000029</name>
</gene>
<dbReference type="InterPro" id="IPR036028">
    <property type="entry name" value="SH3-like_dom_sf"/>
</dbReference>
<keyword evidence="6" id="KW-0472">Membrane</keyword>
<sequence length="1263" mass="139233">MADNIKTGVFAKNVQKRLNRAQEKVLQKLGKADETRDEQFEGFVQNFKKQEAEGSRLQRELRGYLTAVKGMQEASTKLTESLHEVYEPEWYGRDDIKAVGQNCDLLWADFHQKLVDQALLTLDTYLGQFPDIKTRIAKRSRKLVDYDCARHHLESLQHSKRRDDSKLTKAEEEFQKAQKVFEELNTDLQDELPALWSSRVGFYVSTFRNISCIESKFHKEIAVLCHKLYEIMSKLGEQHADKAFSIQGAPSDSGPLRISKTPTPPEEPSPPSSPVTSPNHSLAPLAPSPAHTPTRPKSPSQLRKGPPVPPPPKLTPTKELHQENIINFFEDNFVPEISVTSPSQALTCCGSFFAVPELSQQPEQPVAQPVESLLDLDFDPFKPDQSTPITRSQSPLGQTLPWDLWEASAELVQPPDSSQSLFCLCNPAAEDSTDADAPSDGTAAVSEVAANQNCTPQWGLTNTGPLASSEEGALDDTPEEAQPCSQEQETAGSCTVRSADSIVNPVYQAEEEEQSSVNAENWQENPLDKQVDTEVMESRRWQTNLCVEQEYGSQFCLDQKATLSPVISQEGDVELVEGESPSEFRQVSKEDSLNHCDSAGQLGNEVVETAGKIHEAETHRGKGLGDDDAEMEELNFSKRFEHNDIHRSDQNDTAAGQCTKAGILLNCNSDDTLDSQEEEDIPVLCWNKDTPSNREIEGVVWVYEGDQILPLHDDIVNISCTNIGRADQSQDAGSQFEQIHMQDNETANTTDTGKETSQSDGAYTDIPVTNQAETFHRDVNNDSRFSTQNLEVDPWSREEHEIWPDNWEPTINNNEWGFCHPPEGRINGFDPWSSLQQGQREFDCQNEDGGNAYFWEGFNENVRPIPDTNELGATWAGDTLSGSDQNEEAELQQELCGNFESISDGSQAKDIHSSQMTYPIENLSNASNESSASAKDNETNFSDLSEDEIANRRYGLLYQELDAETEEMPSAAFNGFTQLDVNITEGATELSNQSVFDTVINAESTLGEEPKAPAAGTEPPQDALSAVPSVAAAEEVVEIKEPEVQEPAVSAETDSTEEIKEPEVEEPVIGAETESAENVTPEAETEQGQATSDDLEPSQVSVPSVVVQPASNHEGEDDPDQAEDETQDVQAEEKAVTDMNTSATASVPEQVEEMSSDSIGKDDSAETTSVPQQQSAAEDEVSVSQSMPPGFMYKVQALHTFEAANADELSLQRGDIVLVVPSELIEDQDAGWLTGIKESNWLQDGAANALKGLFPKNFTQQLE</sequence>
<dbReference type="SUPFAM" id="SSF50044">
    <property type="entry name" value="SH3-domain"/>
    <property type="match status" value="1"/>
</dbReference>
<dbReference type="CDD" id="cd07611">
    <property type="entry name" value="BAR_Amphiphysin_I_II"/>
    <property type="match status" value="1"/>
</dbReference>
<evidence type="ECO:0008006" key="14">
    <source>
        <dbReference type="Google" id="ProtNLM"/>
    </source>
</evidence>
<dbReference type="InterPro" id="IPR003017">
    <property type="entry name" value="Amphiphysin_1"/>
</dbReference>
<feature type="compositionally biased region" description="Low complexity" evidence="9">
    <location>
        <begin position="1097"/>
        <end position="1109"/>
    </location>
</feature>
<evidence type="ECO:0000256" key="1">
    <source>
        <dbReference type="ARBA" id="ARBA00004308"/>
    </source>
</evidence>
<feature type="compositionally biased region" description="Pro residues" evidence="9">
    <location>
        <begin position="262"/>
        <end position="273"/>
    </location>
</feature>
<evidence type="ECO:0000256" key="8">
    <source>
        <dbReference type="SAM" id="Coils"/>
    </source>
</evidence>
<evidence type="ECO:0000256" key="5">
    <source>
        <dbReference type="ARBA" id="ARBA00023054"/>
    </source>
</evidence>
<keyword evidence="4" id="KW-0963">Cytoplasm</keyword>
<feature type="compositionally biased region" description="Polar residues" evidence="9">
    <location>
        <begin position="455"/>
        <end position="466"/>
    </location>
</feature>
<dbReference type="Proteomes" id="UP000287033">
    <property type="component" value="Unassembled WGS sequence"/>
</dbReference>